<feature type="compositionally biased region" description="Basic and acidic residues" evidence="1">
    <location>
        <begin position="173"/>
        <end position="183"/>
    </location>
</feature>
<feature type="region of interest" description="Disordered" evidence="1">
    <location>
        <begin position="1"/>
        <end position="285"/>
    </location>
</feature>
<feature type="compositionally biased region" description="Polar residues" evidence="1">
    <location>
        <begin position="158"/>
        <end position="170"/>
    </location>
</feature>
<dbReference type="InParanoid" id="A0A2Y9TE97"/>
<accession>A0A2Y9TE97</accession>
<sequence length="308" mass="33119">MLKTRETERKHAVLSPTPGIPGSATAQQQELKKLPRREHQRRTSPHQDPTGNGGPRNGDYVLLGGAERGPPPPPTTRSRDLVPRALPPPRERQSNGGSPDPSSSPAPASGPGRERPSAPGPTQREWRRSLPPSGAARRPPLLPTRPSSQHHKTAAHPTVTSLATPRSLQYRSADCRYTLREMAEVGGGETRNVSSQNRPTTKQPQPPPSSGETGLRPSPPRAVRPAPFLTGQGYRPYAAAPPQPLTARQRTSVGPHRPPRALLPRRRARLAAPATAVARGRSDWPKAASIKALEEATAPPPPAPPFRL</sequence>
<reference evidence="3" key="1">
    <citation type="submission" date="2025-08" db="UniProtKB">
        <authorList>
            <consortium name="RefSeq"/>
        </authorList>
    </citation>
    <scope>IDENTIFICATION</scope>
    <source>
        <tissue evidence="3">Muscle</tissue>
    </source>
</reference>
<feature type="compositionally biased region" description="Basic residues" evidence="1">
    <location>
        <begin position="34"/>
        <end position="44"/>
    </location>
</feature>
<protein>
    <submittedName>
        <fullName evidence="3">Proline-rich protein 2-like</fullName>
    </submittedName>
</protein>
<evidence type="ECO:0000313" key="2">
    <source>
        <dbReference type="Proteomes" id="UP000248484"/>
    </source>
</evidence>
<feature type="compositionally biased region" description="Basic residues" evidence="1">
    <location>
        <begin position="257"/>
        <end position="269"/>
    </location>
</feature>
<organism evidence="2 3">
    <name type="scientific">Physeter macrocephalus</name>
    <name type="common">Sperm whale</name>
    <name type="synonym">Physeter catodon</name>
    <dbReference type="NCBI Taxonomy" id="9755"/>
    <lineage>
        <taxon>Eukaryota</taxon>
        <taxon>Metazoa</taxon>
        <taxon>Chordata</taxon>
        <taxon>Craniata</taxon>
        <taxon>Vertebrata</taxon>
        <taxon>Euteleostomi</taxon>
        <taxon>Mammalia</taxon>
        <taxon>Eutheria</taxon>
        <taxon>Laurasiatheria</taxon>
        <taxon>Artiodactyla</taxon>
        <taxon>Whippomorpha</taxon>
        <taxon>Cetacea</taxon>
        <taxon>Odontoceti</taxon>
        <taxon>Physeteridae</taxon>
        <taxon>Physeter</taxon>
    </lineage>
</organism>
<name>A0A2Y9TE97_PHYMC</name>
<keyword evidence="2" id="KW-1185">Reference proteome</keyword>
<dbReference type="OrthoDB" id="10595002at2759"/>
<feature type="compositionally biased region" description="Low complexity" evidence="1">
    <location>
        <begin position="96"/>
        <end position="111"/>
    </location>
</feature>
<dbReference type="KEGG" id="pcad:112067365"/>
<proteinExistence type="predicted"/>
<dbReference type="Proteomes" id="UP000248484">
    <property type="component" value="Chromosome 9"/>
</dbReference>
<feature type="compositionally biased region" description="Low complexity" evidence="1">
    <location>
        <begin position="270"/>
        <end position="279"/>
    </location>
</feature>
<dbReference type="RefSeq" id="XP_023988638.1">
    <property type="nucleotide sequence ID" value="XM_024132870.1"/>
</dbReference>
<dbReference type="GeneID" id="112067365"/>
<dbReference type="AlphaFoldDB" id="A0A2Y9TE97"/>
<evidence type="ECO:0000256" key="1">
    <source>
        <dbReference type="SAM" id="MobiDB-lite"/>
    </source>
</evidence>
<evidence type="ECO:0000313" key="3">
    <source>
        <dbReference type="RefSeq" id="XP_023988638.1"/>
    </source>
</evidence>
<feature type="compositionally biased region" description="Basic and acidic residues" evidence="1">
    <location>
        <begin position="1"/>
        <end position="11"/>
    </location>
</feature>
<gene>
    <name evidence="3" type="primary">LOC112067365</name>
</gene>